<sequence>MSPLFTIPLWIDLAAVAVGGVQGAMFAARFTDNRLDLLGVGIIGIVVGLGGGFGRDILLGLPPAALQSNGYLIVATAAALLGMLLLRVFSRLGPVIIGLDALTIGLFGAIGSSKALAMGLPEVPAIFVGVVAAVGGSVVRDVMLNLPVALMHVGSLYAVAAGVGTATLVVAASLGLPVGAAAIACVVVTTLIRVLAISFGWSLPEQRALSGWQTWRRRR</sequence>
<evidence type="ECO:0000313" key="10">
    <source>
        <dbReference type="EMBL" id="RUQ85993.1"/>
    </source>
</evidence>
<dbReference type="RefSeq" id="WP_106564455.1">
    <property type="nucleotide sequence ID" value="NZ_PYAU01000001.1"/>
</dbReference>
<feature type="transmembrane region" description="Helical" evidence="7">
    <location>
        <begin position="6"/>
        <end position="28"/>
    </location>
</feature>
<dbReference type="Pfam" id="PF03458">
    <property type="entry name" value="Gly_transporter"/>
    <property type="match status" value="2"/>
</dbReference>
<comment type="subcellular location">
    <subcellularLocation>
        <location evidence="1">Cell membrane</location>
        <topology evidence="1">Multi-pass membrane protein</topology>
    </subcellularLocation>
</comment>
<feature type="transmembrane region" description="Helical" evidence="7">
    <location>
        <begin position="96"/>
        <end position="117"/>
    </location>
</feature>
<keyword evidence="12" id="KW-1185">Reference proteome</keyword>
<evidence type="ECO:0000256" key="1">
    <source>
        <dbReference type="ARBA" id="ARBA00004651"/>
    </source>
</evidence>
<evidence type="ECO:0000313" key="12">
    <source>
        <dbReference type="Proteomes" id="UP000268291"/>
    </source>
</evidence>
<feature type="domain" description="Glycine transporter" evidence="8">
    <location>
        <begin position="99"/>
        <end position="171"/>
    </location>
</feature>
<proteinExistence type="inferred from homology"/>
<dbReference type="Proteomes" id="UP000241203">
    <property type="component" value="Unassembled WGS sequence"/>
</dbReference>
<comment type="similarity">
    <text evidence="2">Belongs to the UPF0126 family.</text>
</comment>
<feature type="transmembrane region" description="Helical" evidence="7">
    <location>
        <begin position="123"/>
        <end position="143"/>
    </location>
</feature>
<dbReference type="PANTHER" id="PTHR30506:SF3">
    <property type="entry name" value="UPF0126 INNER MEMBRANE PROTEIN YADS-RELATED"/>
    <property type="match status" value="1"/>
</dbReference>
<dbReference type="InterPro" id="IPR005115">
    <property type="entry name" value="Gly_transporter"/>
</dbReference>
<dbReference type="PANTHER" id="PTHR30506">
    <property type="entry name" value="INNER MEMBRANE PROTEIN"/>
    <property type="match status" value="1"/>
</dbReference>
<accession>A0A2P8H061</accession>
<feature type="transmembrane region" description="Helical" evidence="7">
    <location>
        <begin position="70"/>
        <end position="89"/>
    </location>
</feature>
<dbReference type="EMBL" id="RZGY01000001">
    <property type="protein sequence ID" value="RUQ85993.1"/>
    <property type="molecule type" value="Genomic_DNA"/>
</dbReference>
<evidence type="ECO:0000256" key="4">
    <source>
        <dbReference type="ARBA" id="ARBA00022692"/>
    </source>
</evidence>
<feature type="transmembrane region" description="Helical" evidence="7">
    <location>
        <begin position="180"/>
        <end position="203"/>
    </location>
</feature>
<evidence type="ECO:0000256" key="3">
    <source>
        <dbReference type="ARBA" id="ARBA00022475"/>
    </source>
</evidence>
<name>A0A2P8H061_9MICO</name>
<feature type="domain" description="Glycine transporter" evidence="8">
    <location>
        <begin position="9"/>
        <end position="85"/>
    </location>
</feature>
<dbReference type="GO" id="GO:0005886">
    <property type="term" value="C:plasma membrane"/>
    <property type="evidence" value="ECO:0007669"/>
    <property type="project" value="UniProtKB-SubCell"/>
</dbReference>
<evidence type="ECO:0000256" key="7">
    <source>
        <dbReference type="SAM" id="Phobius"/>
    </source>
</evidence>
<dbReference type="OrthoDB" id="9791874at2"/>
<keyword evidence="6 7" id="KW-0472">Membrane</keyword>
<evidence type="ECO:0000313" key="9">
    <source>
        <dbReference type="EMBL" id="PSL39617.1"/>
    </source>
</evidence>
<gene>
    <name evidence="9" type="ORF">CLV49_3261</name>
    <name evidence="10" type="ORF">ELQ93_02955</name>
</gene>
<reference evidence="9 11" key="1">
    <citation type="submission" date="2018-03" db="EMBL/GenBank/DDBJ databases">
        <title>Genomic Encyclopedia of Archaeal and Bacterial Type Strains, Phase II (KMG-II): from individual species to whole genera.</title>
        <authorList>
            <person name="Goeker M."/>
        </authorList>
    </citation>
    <scope>NUCLEOTIDE SEQUENCE [LARGE SCALE GENOMIC DNA]</scope>
    <source>
        <strain evidence="9 11">DSM 21548</strain>
    </source>
</reference>
<reference evidence="10 12" key="2">
    <citation type="submission" date="2018-12" db="EMBL/GenBank/DDBJ databases">
        <authorList>
            <person name="hu s."/>
            <person name="Xu Y."/>
            <person name="Xu B."/>
            <person name="Li F."/>
        </authorList>
    </citation>
    <scope>NUCLEOTIDE SEQUENCE [LARGE SCALE GENOMIC DNA]</scope>
    <source>
        <strain evidence="10 12">KSW2-17</strain>
    </source>
</reference>
<evidence type="ECO:0000313" key="11">
    <source>
        <dbReference type="Proteomes" id="UP000241203"/>
    </source>
</evidence>
<evidence type="ECO:0000256" key="2">
    <source>
        <dbReference type="ARBA" id="ARBA00008193"/>
    </source>
</evidence>
<keyword evidence="4 7" id="KW-0812">Transmembrane</keyword>
<dbReference type="AlphaFoldDB" id="A0A2P8H061"/>
<evidence type="ECO:0000256" key="5">
    <source>
        <dbReference type="ARBA" id="ARBA00022989"/>
    </source>
</evidence>
<evidence type="ECO:0000256" key="6">
    <source>
        <dbReference type="ARBA" id="ARBA00023136"/>
    </source>
</evidence>
<dbReference type="EMBL" id="PYAU01000001">
    <property type="protein sequence ID" value="PSL39617.1"/>
    <property type="molecule type" value="Genomic_DNA"/>
</dbReference>
<feature type="transmembrane region" description="Helical" evidence="7">
    <location>
        <begin position="35"/>
        <end position="58"/>
    </location>
</feature>
<comment type="caution">
    <text evidence="9">The sequence shown here is derived from an EMBL/GenBank/DDBJ whole genome shotgun (WGS) entry which is preliminary data.</text>
</comment>
<dbReference type="Proteomes" id="UP000268291">
    <property type="component" value="Unassembled WGS sequence"/>
</dbReference>
<protein>
    <submittedName>
        <fullName evidence="9">Putative membrane protein YeiH</fullName>
    </submittedName>
</protein>
<organism evidence="9 11">
    <name type="scientific">Labedella gwakjiensis</name>
    <dbReference type="NCBI Taxonomy" id="390269"/>
    <lineage>
        <taxon>Bacteria</taxon>
        <taxon>Bacillati</taxon>
        <taxon>Actinomycetota</taxon>
        <taxon>Actinomycetes</taxon>
        <taxon>Micrococcales</taxon>
        <taxon>Microbacteriaceae</taxon>
        <taxon>Labedella</taxon>
    </lineage>
</organism>
<keyword evidence="5 7" id="KW-1133">Transmembrane helix</keyword>
<evidence type="ECO:0000259" key="8">
    <source>
        <dbReference type="Pfam" id="PF03458"/>
    </source>
</evidence>
<feature type="transmembrane region" description="Helical" evidence="7">
    <location>
        <begin position="155"/>
        <end position="174"/>
    </location>
</feature>
<keyword evidence="3" id="KW-1003">Cell membrane</keyword>